<organism evidence="3">
    <name type="scientific">marine sediment metagenome</name>
    <dbReference type="NCBI Taxonomy" id="412755"/>
    <lineage>
        <taxon>unclassified sequences</taxon>
        <taxon>metagenomes</taxon>
        <taxon>ecological metagenomes</taxon>
    </lineage>
</organism>
<proteinExistence type="predicted"/>
<evidence type="ECO:0000256" key="1">
    <source>
        <dbReference type="ARBA" id="ARBA00023002"/>
    </source>
</evidence>
<dbReference type="GO" id="GO:0016620">
    <property type="term" value="F:oxidoreductase activity, acting on the aldehyde or oxo group of donors, NAD or NADP as acceptor"/>
    <property type="evidence" value="ECO:0007669"/>
    <property type="project" value="InterPro"/>
</dbReference>
<dbReference type="SUPFAM" id="SSF51735">
    <property type="entry name" value="NAD(P)-binding Rossmann-fold domains"/>
    <property type="match status" value="1"/>
</dbReference>
<evidence type="ECO:0000259" key="2">
    <source>
        <dbReference type="Pfam" id="PF02800"/>
    </source>
</evidence>
<reference evidence="3" key="1">
    <citation type="journal article" date="2014" name="Front. Microbiol.">
        <title>High frequency of phylogenetically diverse reductive dehalogenase-homologous genes in deep subseafloor sedimentary metagenomes.</title>
        <authorList>
            <person name="Kawai M."/>
            <person name="Futagami T."/>
            <person name="Toyoda A."/>
            <person name="Takaki Y."/>
            <person name="Nishi S."/>
            <person name="Hori S."/>
            <person name="Arai W."/>
            <person name="Tsubouchi T."/>
            <person name="Morono Y."/>
            <person name="Uchiyama I."/>
            <person name="Ito T."/>
            <person name="Fujiyama A."/>
            <person name="Inagaki F."/>
            <person name="Takami H."/>
        </authorList>
    </citation>
    <scope>NUCLEOTIDE SEQUENCE</scope>
    <source>
        <strain evidence="3">Expedition CK06-06</strain>
    </source>
</reference>
<dbReference type="AlphaFoldDB" id="X1VIU5"/>
<accession>X1VIU5</accession>
<feature type="domain" description="Glyceraldehyde 3-phosphate dehydrogenase catalytic" evidence="2">
    <location>
        <begin position="40"/>
        <end position="92"/>
    </location>
</feature>
<dbReference type="PANTHER" id="PTHR43148">
    <property type="entry name" value="GLYCERALDEHYDE-3-PHOSPHATE DEHYDROGENASE 2"/>
    <property type="match status" value="1"/>
</dbReference>
<keyword evidence="1" id="KW-0560">Oxidoreductase</keyword>
<dbReference type="EMBL" id="BARW01033237">
    <property type="protein sequence ID" value="GAJ07595.1"/>
    <property type="molecule type" value="Genomic_DNA"/>
</dbReference>
<name>X1VIU5_9ZZZZ</name>
<dbReference type="Gene3D" id="3.30.360.10">
    <property type="entry name" value="Dihydrodipicolinate Reductase, domain 2"/>
    <property type="match status" value="1"/>
</dbReference>
<dbReference type="InterPro" id="IPR020831">
    <property type="entry name" value="GlycerAld/Erythrose_P_DH"/>
</dbReference>
<dbReference type="Gene3D" id="3.40.50.720">
    <property type="entry name" value="NAD(P)-binding Rossmann-like Domain"/>
    <property type="match status" value="1"/>
</dbReference>
<dbReference type="Pfam" id="PF02800">
    <property type="entry name" value="Gp_dh_C"/>
    <property type="match status" value="1"/>
</dbReference>
<dbReference type="SUPFAM" id="SSF55347">
    <property type="entry name" value="Glyceraldehyde-3-phosphate dehydrogenase-like, C-terminal domain"/>
    <property type="match status" value="1"/>
</dbReference>
<feature type="non-terminal residue" evidence="3">
    <location>
        <position position="92"/>
    </location>
</feature>
<evidence type="ECO:0000313" key="3">
    <source>
        <dbReference type="EMBL" id="GAJ07595.1"/>
    </source>
</evidence>
<dbReference type="PRINTS" id="PR00078">
    <property type="entry name" value="G3PDHDRGNASE"/>
</dbReference>
<comment type="caution">
    <text evidence="3">The sequence shown here is derived from an EMBL/GenBank/DDBJ whole genome shotgun (WGS) entry which is preliminary data.</text>
</comment>
<dbReference type="InterPro" id="IPR020830">
    <property type="entry name" value="GlycerAld_3-P_DH_AS"/>
</dbReference>
<dbReference type="InterPro" id="IPR020829">
    <property type="entry name" value="GlycerAld_3-P_DH_cat"/>
</dbReference>
<gene>
    <name evidence="3" type="ORF">S12H4_52388</name>
</gene>
<protein>
    <recommendedName>
        <fullName evidence="2">Glyceraldehyde 3-phosphate dehydrogenase catalytic domain-containing protein</fullName>
    </recommendedName>
</protein>
<dbReference type="InterPro" id="IPR036291">
    <property type="entry name" value="NAD(P)-bd_dom_sf"/>
</dbReference>
<sequence length="92" mass="9792">MLSVPAKDNIDATIVLGVNDEKLTSDVKCVSNASCTTNCLAPIAKTLNDVFGIEQGVMTTIHAYTNDQNVADMIHSDLRRARAAAANMIPTT</sequence>
<dbReference type="PROSITE" id="PS00071">
    <property type="entry name" value="GAPDH"/>
    <property type="match status" value="1"/>
</dbReference>